<dbReference type="SUPFAM" id="SSF53800">
    <property type="entry name" value="Chelatase"/>
    <property type="match status" value="1"/>
</dbReference>
<name>A0A381YPM7_9ZZZZ</name>
<organism evidence="1">
    <name type="scientific">marine metagenome</name>
    <dbReference type="NCBI Taxonomy" id="408172"/>
    <lineage>
        <taxon>unclassified sequences</taxon>
        <taxon>metagenomes</taxon>
        <taxon>ecological metagenomes</taxon>
    </lineage>
</organism>
<dbReference type="Gene3D" id="3.40.50.1400">
    <property type="match status" value="1"/>
</dbReference>
<protein>
    <recommendedName>
        <fullName evidence="2">Ferrochelatase</fullName>
    </recommendedName>
</protein>
<dbReference type="Pfam" id="PF00762">
    <property type="entry name" value="Ferrochelatase"/>
    <property type="match status" value="1"/>
</dbReference>
<proteinExistence type="predicted"/>
<sequence>MKTAVVLVNLGGPDKLDNVEPFLFNLFSDPDIFKLPFGEKGQELFAGLISKYRAPKSAILYEEIGGSSPLHPNTLDQASALQKKLREVDDFQVHVAQRYWHPLIPEVIEKLSYESFDKIVLLPLFPQYSNTTTLSVINEWVRHGEGLIAPIIIQRFHQHPKYIEA</sequence>
<dbReference type="EMBL" id="UINC01018637">
    <property type="protein sequence ID" value="SVA78457.1"/>
    <property type="molecule type" value="Genomic_DNA"/>
</dbReference>
<dbReference type="GO" id="GO:0006783">
    <property type="term" value="P:heme biosynthetic process"/>
    <property type="evidence" value="ECO:0007669"/>
    <property type="project" value="InterPro"/>
</dbReference>
<dbReference type="PANTHER" id="PTHR11108">
    <property type="entry name" value="FERROCHELATASE"/>
    <property type="match status" value="1"/>
</dbReference>
<dbReference type="PANTHER" id="PTHR11108:SF1">
    <property type="entry name" value="FERROCHELATASE, MITOCHONDRIAL"/>
    <property type="match status" value="1"/>
</dbReference>
<evidence type="ECO:0008006" key="2">
    <source>
        <dbReference type="Google" id="ProtNLM"/>
    </source>
</evidence>
<dbReference type="InterPro" id="IPR001015">
    <property type="entry name" value="Ferrochelatase"/>
</dbReference>
<reference evidence="1" key="1">
    <citation type="submission" date="2018-05" db="EMBL/GenBank/DDBJ databases">
        <authorList>
            <person name="Lanie J.A."/>
            <person name="Ng W.-L."/>
            <person name="Kazmierczak K.M."/>
            <person name="Andrzejewski T.M."/>
            <person name="Davidsen T.M."/>
            <person name="Wayne K.J."/>
            <person name="Tettelin H."/>
            <person name="Glass J.I."/>
            <person name="Rusch D."/>
            <person name="Podicherti R."/>
            <person name="Tsui H.-C.T."/>
            <person name="Winkler M.E."/>
        </authorList>
    </citation>
    <scope>NUCLEOTIDE SEQUENCE</scope>
</reference>
<gene>
    <name evidence="1" type="ORF">METZ01_LOCUS131311</name>
</gene>
<dbReference type="GO" id="GO:0004325">
    <property type="term" value="F:ferrochelatase activity"/>
    <property type="evidence" value="ECO:0007669"/>
    <property type="project" value="InterPro"/>
</dbReference>
<evidence type="ECO:0000313" key="1">
    <source>
        <dbReference type="EMBL" id="SVA78457.1"/>
    </source>
</evidence>
<accession>A0A381YPM7</accession>
<dbReference type="AlphaFoldDB" id="A0A381YPM7"/>
<feature type="non-terminal residue" evidence="1">
    <location>
        <position position="165"/>
    </location>
</feature>
<dbReference type="NCBIfam" id="TIGR00109">
    <property type="entry name" value="hemH"/>
    <property type="match status" value="1"/>
</dbReference>
<dbReference type="CDD" id="cd03411">
    <property type="entry name" value="Ferrochelatase_N"/>
    <property type="match status" value="1"/>
</dbReference>
<dbReference type="InterPro" id="IPR033659">
    <property type="entry name" value="Ferrochelatase_N"/>
</dbReference>